<dbReference type="EMBL" id="CBLX010000004">
    <property type="protein sequence ID" value="CDG38834.1"/>
    <property type="molecule type" value="Genomic_DNA"/>
</dbReference>
<dbReference type="InterPro" id="IPR029479">
    <property type="entry name" value="Nitroreductase"/>
</dbReference>
<dbReference type="InterPro" id="IPR012825">
    <property type="entry name" value="BluB"/>
</dbReference>
<feature type="domain" description="Nitroreductase" evidence="1">
    <location>
        <begin position="26"/>
        <end position="190"/>
    </location>
</feature>
<dbReference type="PANTHER" id="PTHR23026">
    <property type="entry name" value="NADPH NITROREDUCTASE"/>
    <property type="match status" value="1"/>
</dbReference>
<comment type="caution">
    <text evidence="2">The sequence shown here is derived from an EMBL/GenBank/DDBJ whole genome shotgun (WGS) entry which is preliminary data.</text>
</comment>
<evidence type="ECO:0000313" key="3">
    <source>
        <dbReference type="Proteomes" id="UP000027583"/>
    </source>
</evidence>
<proteinExistence type="predicted"/>
<gene>
    <name evidence="2" type="ORF">ASAP_0789</name>
</gene>
<dbReference type="AlphaFoldDB" id="A0A060QCH7"/>
<dbReference type="InterPro" id="IPR000415">
    <property type="entry name" value="Nitroreductase-like"/>
</dbReference>
<dbReference type="GO" id="GO:0016491">
    <property type="term" value="F:oxidoreductase activity"/>
    <property type="evidence" value="ECO:0007669"/>
    <property type="project" value="InterPro"/>
</dbReference>
<evidence type="ECO:0000259" key="1">
    <source>
        <dbReference type="Pfam" id="PF00881"/>
    </source>
</evidence>
<dbReference type="Proteomes" id="UP000027583">
    <property type="component" value="Unassembled WGS sequence"/>
</dbReference>
<dbReference type="InterPro" id="IPR050627">
    <property type="entry name" value="Nitroreductase/BluB"/>
</dbReference>
<dbReference type="SUPFAM" id="SSF55469">
    <property type="entry name" value="FMN-dependent nitroreductase-like"/>
    <property type="match status" value="1"/>
</dbReference>
<reference evidence="2 3" key="2">
    <citation type="journal article" date="2014" name="PLoS ONE">
        <title>Evolution of mitochondria reconstructed from the energy metabolism of living bacteria.</title>
        <authorList>
            <person name="Degli Esposti M."/>
            <person name="Chouaia B."/>
            <person name="Comandatore F."/>
            <person name="Crotti E."/>
            <person name="Sassera D."/>
            <person name="Lievens P.M."/>
            <person name="Daffonchio D."/>
            <person name="Bandi C."/>
        </authorList>
    </citation>
    <scope>NUCLEOTIDE SEQUENCE [LARGE SCALE GENOMIC DNA]</scope>
    <source>
        <strain evidence="2 3">SF2.1</strain>
    </source>
</reference>
<organism evidence="2 3">
    <name type="scientific">Asaia bogorensis</name>
    <dbReference type="NCBI Taxonomy" id="91915"/>
    <lineage>
        <taxon>Bacteria</taxon>
        <taxon>Pseudomonadati</taxon>
        <taxon>Pseudomonadota</taxon>
        <taxon>Alphaproteobacteria</taxon>
        <taxon>Acetobacterales</taxon>
        <taxon>Acetobacteraceae</taxon>
        <taxon>Asaia</taxon>
    </lineage>
</organism>
<reference evidence="2 3" key="1">
    <citation type="journal article" date="2014" name="Genome Biol. Evol.">
        <title>Acetic acid bacteria genomes reveal functional traits for adaptation to life in insect guts.</title>
        <authorList>
            <person name="Chouaia B."/>
            <person name="Gaiarsa S."/>
            <person name="Crotti E."/>
            <person name="Comandatore F."/>
            <person name="Degli Esposti M."/>
            <person name="Ricci I."/>
            <person name="Alma A."/>
            <person name="Favia G."/>
            <person name="Bandi C."/>
            <person name="Daffonchio D."/>
        </authorList>
    </citation>
    <scope>NUCLEOTIDE SEQUENCE [LARGE SCALE GENOMIC DNA]</scope>
    <source>
        <strain evidence="2 3">SF2.1</strain>
    </source>
</reference>
<evidence type="ECO:0000313" key="2">
    <source>
        <dbReference type="EMBL" id="CDG38834.1"/>
    </source>
</evidence>
<dbReference type="eggNOG" id="COG0778">
    <property type="taxonomic scope" value="Bacteria"/>
</dbReference>
<dbReference type="Gene3D" id="3.40.109.10">
    <property type="entry name" value="NADH Oxidase"/>
    <property type="match status" value="1"/>
</dbReference>
<protein>
    <submittedName>
        <fullName evidence="2">Cobalamin biosynthesis protein BluB @ 5,6-dimethylbenzimidazole synthase, flavin destructase family</fullName>
    </submittedName>
</protein>
<dbReference type="NCBIfam" id="TIGR02476">
    <property type="entry name" value="BluB"/>
    <property type="match status" value="1"/>
</dbReference>
<name>A0A060QCH7_9PROT</name>
<dbReference type="RefSeq" id="WP_031240182.1">
    <property type="nucleotide sequence ID" value="NZ_CBLX010000004.1"/>
</dbReference>
<dbReference type="PANTHER" id="PTHR23026:SF123">
    <property type="entry name" value="NAD(P)H NITROREDUCTASE RV3131-RELATED"/>
    <property type="match status" value="1"/>
</dbReference>
<sequence>MSPPACTSAPVFDQDFRDRLDTLFQWRRDVRHFRRDPVPESVLDHLLAVTCATPSVGLSQPWRFMRIDAPERREAVRQEFMLRNAEALAARGVTDNTAYARLKLAGLEDAPHHIAIFCDPDPAQGRGLGRMTMPETVQWSAVMAIHGFWLAAQAHNVGLGWVSILDPAHMNPLLDADPHWQFMAYLCVGYPEEEHSTPELERRGWEQRSGDRHRWILR</sequence>
<dbReference type="Pfam" id="PF00881">
    <property type="entry name" value="Nitroreductase"/>
    <property type="match status" value="1"/>
</dbReference>
<accession>A0A060QCH7</accession>